<dbReference type="Gene3D" id="2.60.40.10">
    <property type="entry name" value="Immunoglobulins"/>
    <property type="match status" value="1"/>
</dbReference>
<accession>A0A261TZC9</accession>
<reference evidence="4 5" key="1">
    <citation type="submission" date="2017-05" db="EMBL/GenBank/DDBJ databases">
        <title>Complete and WGS of Bordetella genogroups.</title>
        <authorList>
            <person name="Spilker T."/>
            <person name="LiPuma J."/>
        </authorList>
    </citation>
    <scope>NUCLEOTIDE SEQUENCE [LARGE SCALE GENOMIC DNA]</scope>
    <source>
        <strain evidence="4 5">AU10456</strain>
    </source>
</reference>
<feature type="chain" id="PRO_5011972194" evidence="1">
    <location>
        <begin position="23"/>
        <end position="369"/>
    </location>
</feature>
<dbReference type="InterPro" id="IPR006860">
    <property type="entry name" value="FecR"/>
</dbReference>
<dbReference type="Pfam" id="PF01476">
    <property type="entry name" value="LysM"/>
    <property type="match status" value="1"/>
</dbReference>
<dbReference type="InterPro" id="IPR018392">
    <property type="entry name" value="LysM"/>
</dbReference>
<dbReference type="PIRSF" id="PIRSF029644">
    <property type="entry name" value="UCP029644"/>
    <property type="match status" value="1"/>
</dbReference>
<evidence type="ECO:0000259" key="2">
    <source>
        <dbReference type="Pfam" id="PF01476"/>
    </source>
</evidence>
<name>A0A261TZC9_9BORD</name>
<dbReference type="AlphaFoldDB" id="A0A261TZC9"/>
<feature type="signal peptide" evidence="1">
    <location>
        <begin position="1"/>
        <end position="22"/>
    </location>
</feature>
<evidence type="ECO:0000256" key="1">
    <source>
        <dbReference type="SAM" id="SignalP"/>
    </source>
</evidence>
<dbReference type="Gene3D" id="2.60.120.1440">
    <property type="match status" value="1"/>
</dbReference>
<gene>
    <name evidence="4" type="ORF">CAL25_00775</name>
</gene>
<keyword evidence="5" id="KW-1185">Reference proteome</keyword>
<feature type="domain" description="FecR protein" evidence="3">
    <location>
        <begin position="118"/>
        <end position="219"/>
    </location>
</feature>
<keyword evidence="1" id="KW-0732">Signal</keyword>
<dbReference type="Proteomes" id="UP000216913">
    <property type="component" value="Unassembled WGS sequence"/>
</dbReference>
<dbReference type="InterPro" id="IPR013783">
    <property type="entry name" value="Ig-like_fold"/>
</dbReference>
<sequence>MNGRIRFACALLACLALPGAHAQPAGALGEDFIFRIRAGDTLIALATTYTGEASNWARLQTLNRVADPQALPIGLELHIPLSMIPMVTSAAQVVHVAGSAHMASAALRPGMTVPEGGEIRTGPDSFVTLRLSDATEVTVPPSTAILLERVRQFARVPLTDSIVRVQTGGVESRVAPDGGGVGRFEIRTPVAVTGVRGTRFRVESSDQGATQTVLEGRVRLQPHAPDAPPGTAAKAVVGVSAGQGARVAADGSFAGVRPLLPAPVLGEPGRGGNVRIAVTPVPGAVAYEARIARDPHGMHQVAVHRYTLPELSFTTPGPGTYYVGVSAIDAAGLRGLEAWRPFDGVNALTTTGGLPVQTATGGVVTLSVF</sequence>
<dbReference type="InterPro" id="IPR016930">
    <property type="entry name" value="UCP029644"/>
</dbReference>
<comment type="caution">
    <text evidence="4">The sequence shown here is derived from an EMBL/GenBank/DDBJ whole genome shotgun (WGS) entry which is preliminary data.</text>
</comment>
<evidence type="ECO:0000313" key="4">
    <source>
        <dbReference type="EMBL" id="OZI54989.1"/>
    </source>
</evidence>
<protein>
    <submittedName>
        <fullName evidence="4">Peptidoglycan-binding protein</fullName>
    </submittedName>
</protein>
<dbReference type="EMBL" id="NEVP01000001">
    <property type="protein sequence ID" value="OZI54989.1"/>
    <property type="molecule type" value="Genomic_DNA"/>
</dbReference>
<evidence type="ECO:0000313" key="5">
    <source>
        <dbReference type="Proteomes" id="UP000216913"/>
    </source>
</evidence>
<organism evidence="4 5">
    <name type="scientific">Bordetella genomosp. 5</name>
    <dbReference type="NCBI Taxonomy" id="1395608"/>
    <lineage>
        <taxon>Bacteria</taxon>
        <taxon>Pseudomonadati</taxon>
        <taxon>Pseudomonadota</taxon>
        <taxon>Betaproteobacteria</taxon>
        <taxon>Burkholderiales</taxon>
        <taxon>Alcaligenaceae</taxon>
        <taxon>Bordetella</taxon>
    </lineage>
</organism>
<evidence type="ECO:0000259" key="3">
    <source>
        <dbReference type="Pfam" id="PF04773"/>
    </source>
</evidence>
<feature type="domain" description="LysM" evidence="2">
    <location>
        <begin position="35"/>
        <end position="80"/>
    </location>
</feature>
<proteinExistence type="predicted"/>
<dbReference type="OrthoDB" id="9813091at2"/>
<dbReference type="Pfam" id="PF04773">
    <property type="entry name" value="FecR"/>
    <property type="match status" value="1"/>
</dbReference>
<dbReference type="PANTHER" id="PTHR38731:SF1">
    <property type="entry name" value="FECR PROTEIN DOMAIN-CONTAINING PROTEIN"/>
    <property type="match status" value="1"/>
</dbReference>
<dbReference type="PANTHER" id="PTHR38731">
    <property type="entry name" value="LIPL45-RELATED LIPOPROTEIN-RELATED"/>
    <property type="match status" value="1"/>
</dbReference>
<dbReference type="RefSeq" id="WP_094798045.1">
    <property type="nucleotide sequence ID" value="NZ_NEVP01000001.1"/>
</dbReference>